<organism evidence="1 2">
    <name type="scientific">Solanum verrucosum</name>
    <dbReference type="NCBI Taxonomy" id="315347"/>
    <lineage>
        <taxon>Eukaryota</taxon>
        <taxon>Viridiplantae</taxon>
        <taxon>Streptophyta</taxon>
        <taxon>Embryophyta</taxon>
        <taxon>Tracheophyta</taxon>
        <taxon>Spermatophyta</taxon>
        <taxon>Magnoliopsida</taxon>
        <taxon>eudicotyledons</taxon>
        <taxon>Gunneridae</taxon>
        <taxon>Pentapetalae</taxon>
        <taxon>asterids</taxon>
        <taxon>lamiids</taxon>
        <taxon>Solanales</taxon>
        <taxon>Solanaceae</taxon>
        <taxon>Solanoideae</taxon>
        <taxon>Solaneae</taxon>
        <taxon>Solanum</taxon>
    </lineage>
</organism>
<gene>
    <name evidence="1" type="ORF">MTR67_003176</name>
</gene>
<proteinExistence type="predicted"/>
<sequence length="78" mass="9454">MENLRITMKNLKIERGHLLKKLLTLDATNDFEVDKVRIFEEKYCKIRYKFMISFFCWICSYLDDKVKSVVKCFVSFVM</sequence>
<dbReference type="Proteomes" id="UP001234989">
    <property type="component" value="Chromosome 1"/>
</dbReference>
<dbReference type="AlphaFoldDB" id="A0AAF0PWD9"/>
<protein>
    <submittedName>
        <fullName evidence="1">Uncharacterized protein</fullName>
    </submittedName>
</protein>
<dbReference type="EMBL" id="CP133612">
    <property type="protein sequence ID" value="WMV09791.1"/>
    <property type="molecule type" value="Genomic_DNA"/>
</dbReference>
<name>A0AAF0PWD9_SOLVR</name>
<accession>A0AAF0PWD9</accession>
<evidence type="ECO:0000313" key="1">
    <source>
        <dbReference type="EMBL" id="WMV09791.1"/>
    </source>
</evidence>
<reference evidence="1" key="1">
    <citation type="submission" date="2023-08" db="EMBL/GenBank/DDBJ databases">
        <title>A de novo genome assembly of Solanum verrucosum Schlechtendal, a Mexican diploid species geographically isolated from the other diploid A-genome species in potato relatives.</title>
        <authorList>
            <person name="Hosaka K."/>
        </authorList>
    </citation>
    <scope>NUCLEOTIDE SEQUENCE</scope>
    <source>
        <tissue evidence="1">Young leaves</tissue>
    </source>
</reference>
<evidence type="ECO:0000313" key="2">
    <source>
        <dbReference type="Proteomes" id="UP001234989"/>
    </source>
</evidence>
<keyword evidence="2" id="KW-1185">Reference proteome</keyword>